<dbReference type="Pfam" id="PF19030">
    <property type="entry name" value="TSP1_ADAMTS"/>
    <property type="match status" value="1"/>
</dbReference>
<sequence>MVESFVSDWPVKANKGQHFTYMRYAQFSQNAPDIYFLPVSQCSASCGEGSQSRRAVCQAVTKEGWILPGEVPYGCKISDRPPESQICNHGPCQARYKWVVAPWGEVRILITLQKNAAII</sequence>
<dbReference type="PROSITE" id="PS50092">
    <property type="entry name" value="TSP1"/>
    <property type="match status" value="1"/>
</dbReference>
<proteinExistence type="predicted"/>
<dbReference type="EMBL" id="JAIWYP010000001">
    <property type="protein sequence ID" value="KAH3893343.1"/>
    <property type="molecule type" value="Genomic_DNA"/>
</dbReference>
<dbReference type="InterPro" id="IPR036383">
    <property type="entry name" value="TSP1_rpt_sf"/>
</dbReference>
<accession>A0A9D4NBG8</accession>
<dbReference type="Proteomes" id="UP000828390">
    <property type="component" value="Unassembled WGS sequence"/>
</dbReference>
<dbReference type="InterPro" id="IPR000884">
    <property type="entry name" value="TSP1_rpt"/>
</dbReference>
<dbReference type="Gene3D" id="2.20.100.10">
    <property type="entry name" value="Thrombospondin type-1 (TSP1) repeat"/>
    <property type="match status" value="1"/>
</dbReference>
<organism evidence="1 2">
    <name type="scientific">Dreissena polymorpha</name>
    <name type="common">Zebra mussel</name>
    <name type="synonym">Mytilus polymorpha</name>
    <dbReference type="NCBI Taxonomy" id="45954"/>
    <lineage>
        <taxon>Eukaryota</taxon>
        <taxon>Metazoa</taxon>
        <taxon>Spiralia</taxon>
        <taxon>Lophotrochozoa</taxon>
        <taxon>Mollusca</taxon>
        <taxon>Bivalvia</taxon>
        <taxon>Autobranchia</taxon>
        <taxon>Heteroconchia</taxon>
        <taxon>Euheterodonta</taxon>
        <taxon>Imparidentia</taxon>
        <taxon>Neoheterodontei</taxon>
        <taxon>Myida</taxon>
        <taxon>Dreissenoidea</taxon>
        <taxon>Dreissenidae</taxon>
        <taxon>Dreissena</taxon>
    </lineage>
</organism>
<evidence type="ECO:0000313" key="2">
    <source>
        <dbReference type="Proteomes" id="UP000828390"/>
    </source>
</evidence>
<dbReference type="SUPFAM" id="SSF82895">
    <property type="entry name" value="TSP-1 type 1 repeat"/>
    <property type="match status" value="1"/>
</dbReference>
<dbReference type="AlphaFoldDB" id="A0A9D4NBG8"/>
<protein>
    <submittedName>
        <fullName evidence="1">Uncharacterized protein</fullName>
    </submittedName>
</protein>
<comment type="caution">
    <text evidence="1">The sequence shown here is derived from an EMBL/GenBank/DDBJ whole genome shotgun (WGS) entry which is preliminary data.</text>
</comment>
<gene>
    <name evidence="1" type="ORF">DPMN_017490</name>
</gene>
<keyword evidence="2" id="KW-1185">Reference proteome</keyword>
<reference evidence="1" key="1">
    <citation type="journal article" date="2019" name="bioRxiv">
        <title>The Genome of the Zebra Mussel, Dreissena polymorpha: A Resource for Invasive Species Research.</title>
        <authorList>
            <person name="McCartney M.A."/>
            <person name="Auch B."/>
            <person name="Kono T."/>
            <person name="Mallez S."/>
            <person name="Zhang Y."/>
            <person name="Obille A."/>
            <person name="Becker A."/>
            <person name="Abrahante J.E."/>
            <person name="Garbe J."/>
            <person name="Badalamenti J.P."/>
            <person name="Herman A."/>
            <person name="Mangelson H."/>
            <person name="Liachko I."/>
            <person name="Sullivan S."/>
            <person name="Sone E.D."/>
            <person name="Koren S."/>
            <person name="Silverstein K.A.T."/>
            <person name="Beckman K.B."/>
            <person name="Gohl D.M."/>
        </authorList>
    </citation>
    <scope>NUCLEOTIDE SEQUENCE</scope>
    <source>
        <strain evidence="1">Duluth1</strain>
        <tissue evidence="1">Whole animal</tissue>
    </source>
</reference>
<reference evidence="1" key="2">
    <citation type="submission" date="2020-11" db="EMBL/GenBank/DDBJ databases">
        <authorList>
            <person name="McCartney M.A."/>
            <person name="Auch B."/>
            <person name="Kono T."/>
            <person name="Mallez S."/>
            <person name="Becker A."/>
            <person name="Gohl D.M."/>
            <person name="Silverstein K.A.T."/>
            <person name="Koren S."/>
            <person name="Bechman K.B."/>
            <person name="Herman A."/>
            <person name="Abrahante J.E."/>
            <person name="Garbe J."/>
        </authorList>
    </citation>
    <scope>NUCLEOTIDE SEQUENCE</scope>
    <source>
        <strain evidence="1">Duluth1</strain>
        <tissue evidence="1">Whole animal</tissue>
    </source>
</reference>
<name>A0A9D4NBG8_DREPO</name>
<evidence type="ECO:0000313" key="1">
    <source>
        <dbReference type="EMBL" id="KAH3893343.1"/>
    </source>
</evidence>